<dbReference type="PANTHER" id="PTHR43024:SF1">
    <property type="entry name" value="UDP-N-ACETYLMURAMOYL-TRIPEPTIDE--D-ALANYL-D-ALANINE LIGASE"/>
    <property type="match status" value="1"/>
</dbReference>
<evidence type="ECO:0000259" key="11">
    <source>
        <dbReference type="Pfam" id="PF08245"/>
    </source>
</evidence>
<evidence type="ECO:0000259" key="10">
    <source>
        <dbReference type="Pfam" id="PF02875"/>
    </source>
</evidence>
<dbReference type="InterPro" id="IPR004101">
    <property type="entry name" value="Mur_ligase_C"/>
</dbReference>
<dbReference type="InterPro" id="IPR013221">
    <property type="entry name" value="Mur_ligase_cen"/>
</dbReference>
<evidence type="ECO:0008006" key="14">
    <source>
        <dbReference type="Google" id="ProtNLM"/>
    </source>
</evidence>
<reference evidence="13" key="1">
    <citation type="submission" date="2017-09" db="EMBL/GenBank/DDBJ databases">
        <title>Depth-based differentiation of microbial function through sediment-hosted aquifers and enrichment of novel symbionts in the deep terrestrial subsurface.</title>
        <authorList>
            <person name="Probst A.J."/>
            <person name="Ladd B."/>
            <person name="Jarett J.K."/>
            <person name="Geller-Mcgrath D.E."/>
            <person name="Sieber C.M.K."/>
            <person name="Emerson J.B."/>
            <person name="Anantharaman K."/>
            <person name="Thomas B.C."/>
            <person name="Malmstrom R."/>
            <person name="Stieglmeier M."/>
            <person name="Klingl A."/>
            <person name="Woyke T."/>
            <person name="Ryan C.M."/>
            <person name="Banfield J.F."/>
        </authorList>
    </citation>
    <scope>NUCLEOTIDE SEQUENCE [LARGE SCALE GENOMIC DNA]</scope>
</reference>
<dbReference type="Pfam" id="PF02875">
    <property type="entry name" value="Mur_ligase_C"/>
    <property type="match status" value="1"/>
</dbReference>
<keyword evidence="3" id="KW-0547">Nucleotide-binding</keyword>
<dbReference type="GO" id="GO:0009252">
    <property type="term" value="P:peptidoglycan biosynthetic process"/>
    <property type="evidence" value="ECO:0007669"/>
    <property type="project" value="UniProtKB-KW"/>
</dbReference>
<sequence length="436" mass="47738">MVEGGWIVISNKMKNKLNDYRRVSIDSRLVKPGDYFVPVVGETSNGHDYIDSAIKNGAVGVIEEQELYEIASEKLAIINPKVIAITGSVGKTTMRNFLSTILSEKYKVCVGSLNTKLGLAVNIVNSLKDTDEVFVAEAGMDRAGELLETGNFIKPEYAVITNISQSHMAKLGSLEAIKRAKAELLETITLGGKAFLNWDSENVRDIIGFVPENVEIIKYSLENLESEIDLKNLKLNFIVGPNYLNAIGAILICMKLGLSVEETIGGLEKIKPEKGRLNILKGINNSTIIDDTYNASPVSMIAGIKATSDYYSKSNLNGRKIAVIGGMLELGLYEDEGHKVSGEEILKEGFSEVVLVGELAKKYCIKDTPGVIVFACLDVVSAIEIIKNKIKPKEGDIILVKASQGIRLEKVVKEILLDTSLAQSLLVRQDERWNSK</sequence>
<evidence type="ECO:0000256" key="3">
    <source>
        <dbReference type="ARBA" id="ARBA00022741"/>
    </source>
</evidence>
<feature type="domain" description="Mur ligase C-terminal" evidence="10">
    <location>
        <begin position="275"/>
        <end position="403"/>
    </location>
</feature>
<evidence type="ECO:0000313" key="12">
    <source>
        <dbReference type="EMBL" id="PJC23402.1"/>
    </source>
</evidence>
<keyword evidence="7" id="KW-0131">Cell cycle</keyword>
<dbReference type="GO" id="GO:0008360">
    <property type="term" value="P:regulation of cell shape"/>
    <property type="evidence" value="ECO:0007669"/>
    <property type="project" value="UniProtKB-KW"/>
</dbReference>
<protein>
    <recommendedName>
        <fullName evidence="14">UDP-N-acetylmuramoyl-tripeptide--D-alanyl-D-alanine ligase</fullName>
    </recommendedName>
</protein>
<dbReference type="EMBL" id="PFSJ01000026">
    <property type="protein sequence ID" value="PJC23402.1"/>
    <property type="molecule type" value="Genomic_DNA"/>
</dbReference>
<dbReference type="InterPro" id="IPR035911">
    <property type="entry name" value="MurE/MurF_N"/>
</dbReference>
<dbReference type="Proteomes" id="UP000229756">
    <property type="component" value="Unassembled WGS sequence"/>
</dbReference>
<comment type="caution">
    <text evidence="12">The sequence shown here is derived from an EMBL/GenBank/DDBJ whole genome shotgun (WGS) entry which is preliminary data.</text>
</comment>
<dbReference type="AlphaFoldDB" id="A0A2M8EKY0"/>
<dbReference type="InterPro" id="IPR051046">
    <property type="entry name" value="MurCDEF_CellWall_CoF430Synth"/>
</dbReference>
<organism evidence="12 13">
    <name type="scientific">candidate division WWE3 bacterium CG_4_9_14_0_2_um_filter_35_11</name>
    <dbReference type="NCBI Taxonomy" id="1975077"/>
    <lineage>
        <taxon>Bacteria</taxon>
        <taxon>Katanobacteria</taxon>
    </lineage>
</organism>
<dbReference type="GO" id="GO:0005524">
    <property type="term" value="F:ATP binding"/>
    <property type="evidence" value="ECO:0007669"/>
    <property type="project" value="UniProtKB-KW"/>
</dbReference>
<evidence type="ECO:0000256" key="6">
    <source>
        <dbReference type="ARBA" id="ARBA00022984"/>
    </source>
</evidence>
<dbReference type="GO" id="GO:0071555">
    <property type="term" value="P:cell wall organization"/>
    <property type="evidence" value="ECO:0007669"/>
    <property type="project" value="UniProtKB-KW"/>
</dbReference>
<gene>
    <name evidence="12" type="ORF">CO058_03675</name>
</gene>
<dbReference type="SUPFAM" id="SSF63418">
    <property type="entry name" value="MurE/MurF N-terminal domain"/>
    <property type="match status" value="1"/>
</dbReference>
<dbReference type="GO" id="GO:0016881">
    <property type="term" value="F:acid-amino acid ligase activity"/>
    <property type="evidence" value="ECO:0007669"/>
    <property type="project" value="InterPro"/>
</dbReference>
<keyword evidence="5" id="KW-0133">Cell shape</keyword>
<dbReference type="SUPFAM" id="SSF53244">
    <property type="entry name" value="MurD-like peptide ligases, peptide-binding domain"/>
    <property type="match status" value="1"/>
</dbReference>
<dbReference type="Pfam" id="PF01225">
    <property type="entry name" value="Mur_ligase"/>
    <property type="match status" value="1"/>
</dbReference>
<dbReference type="SUPFAM" id="SSF53623">
    <property type="entry name" value="MurD-like peptide ligases, catalytic domain"/>
    <property type="match status" value="1"/>
</dbReference>
<evidence type="ECO:0000256" key="4">
    <source>
        <dbReference type="ARBA" id="ARBA00022840"/>
    </source>
</evidence>
<keyword evidence="6" id="KW-0573">Peptidoglycan synthesis</keyword>
<keyword evidence="1" id="KW-0436">Ligase</keyword>
<feature type="domain" description="Mur ligase N-terminal catalytic" evidence="9">
    <location>
        <begin position="21"/>
        <end position="84"/>
    </location>
</feature>
<dbReference type="InterPro" id="IPR036565">
    <property type="entry name" value="Mur-like_cat_sf"/>
</dbReference>
<evidence type="ECO:0000259" key="9">
    <source>
        <dbReference type="Pfam" id="PF01225"/>
    </source>
</evidence>
<feature type="domain" description="Mur ligase central" evidence="11">
    <location>
        <begin position="85"/>
        <end position="234"/>
    </location>
</feature>
<evidence type="ECO:0000256" key="7">
    <source>
        <dbReference type="ARBA" id="ARBA00023306"/>
    </source>
</evidence>
<proteinExistence type="predicted"/>
<evidence type="ECO:0000313" key="13">
    <source>
        <dbReference type="Proteomes" id="UP000229756"/>
    </source>
</evidence>
<dbReference type="GO" id="GO:0051301">
    <property type="term" value="P:cell division"/>
    <property type="evidence" value="ECO:0007669"/>
    <property type="project" value="UniProtKB-KW"/>
</dbReference>
<keyword evidence="2" id="KW-0132">Cell division</keyword>
<dbReference type="PANTHER" id="PTHR43024">
    <property type="entry name" value="UDP-N-ACETYLMURAMOYL-TRIPEPTIDE--D-ALANYL-D-ALANINE LIGASE"/>
    <property type="match status" value="1"/>
</dbReference>
<evidence type="ECO:0000256" key="2">
    <source>
        <dbReference type="ARBA" id="ARBA00022618"/>
    </source>
</evidence>
<dbReference type="InterPro" id="IPR036615">
    <property type="entry name" value="Mur_ligase_C_dom_sf"/>
</dbReference>
<dbReference type="InterPro" id="IPR000713">
    <property type="entry name" value="Mur_ligase_N"/>
</dbReference>
<evidence type="ECO:0000256" key="8">
    <source>
        <dbReference type="ARBA" id="ARBA00023316"/>
    </source>
</evidence>
<dbReference type="Gene3D" id="3.90.190.20">
    <property type="entry name" value="Mur ligase, C-terminal domain"/>
    <property type="match status" value="1"/>
</dbReference>
<evidence type="ECO:0000256" key="1">
    <source>
        <dbReference type="ARBA" id="ARBA00022598"/>
    </source>
</evidence>
<name>A0A2M8EKY0_UNCKA</name>
<accession>A0A2M8EKY0</accession>
<dbReference type="Gene3D" id="3.40.1190.10">
    <property type="entry name" value="Mur-like, catalytic domain"/>
    <property type="match status" value="1"/>
</dbReference>
<evidence type="ECO:0000256" key="5">
    <source>
        <dbReference type="ARBA" id="ARBA00022960"/>
    </source>
</evidence>
<keyword evidence="8" id="KW-0961">Cell wall biogenesis/degradation</keyword>
<dbReference type="Pfam" id="PF08245">
    <property type="entry name" value="Mur_ligase_M"/>
    <property type="match status" value="1"/>
</dbReference>
<dbReference type="Gene3D" id="3.40.1390.10">
    <property type="entry name" value="MurE/MurF, N-terminal domain"/>
    <property type="match status" value="1"/>
</dbReference>
<keyword evidence="4" id="KW-0067">ATP-binding</keyword>